<dbReference type="InterPro" id="IPR007460">
    <property type="entry name" value="BrnT_toxin"/>
</dbReference>
<evidence type="ECO:0000313" key="1">
    <source>
        <dbReference type="EMBL" id="GGK34118.1"/>
    </source>
</evidence>
<evidence type="ECO:0000313" key="2">
    <source>
        <dbReference type="Proteomes" id="UP000600449"/>
    </source>
</evidence>
<name>A0A917Q9G5_9HYPH</name>
<sequence>MIVESCRMVLATRFDWDDAKAASNEVKHGISFDVASEVFLDPRRLDLPDDRFAYGEPRRICFGRVRGVVLAVVYTIRADAVRIISARKASQKERRLHGDRPQDAR</sequence>
<reference evidence="1 2" key="1">
    <citation type="journal article" date="2014" name="Int. J. Syst. Evol. Microbiol.">
        <title>Complete genome sequence of Corynebacterium casei LMG S-19264T (=DSM 44701T), isolated from a smear-ripened cheese.</title>
        <authorList>
            <consortium name="US DOE Joint Genome Institute (JGI-PGF)"/>
            <person name="Walter F."/>
            <person name="Albersmeier A."/>
            <person name="Kalinowski J."/>
            <person name="Ruckert C."/>
        </authorList>
    </citation>
    <scope>NUCLEOTIDE SEQUENCE [LARGE SCALE GENOMIC DNA]</scope>
    <source>
        <strain evidence="1 2">CGMCC 1.9161</strain>
    </source>
</reference>
<dbReference type="InterPro" id="IPR038573">
    <property type="entry name" value="BrnT_sf"/>
</dbReference>
<dbReference type="Pfam" id="PF04365">
    <property type="entry name" value="BrnT_toxin"/>
    <property type="match status" value="1"/>
</dbReference>
<keyword evidence="2" id="KW-1185">Reference proteome</keyword>
<dbReference type="Gene3D" id="3.10.450.530">
    <property type="entry name" value="Ribonuclease toxin, BrnT, of type II toxin-antitoxin system"/>
    <property type="match status" value="1"/>
</dbReference>
<comment type="caution">
    <text evidence="1">The sequence shown here is derived from an EMBL/GenBank/DDBJ whole genome shotgun (WGS) entry which is preliminary data.</text>
</comment>
<dbReference type="EMBL" id="BMMF01000005">
    <property type="protein sequence ID" value="GGK34118.1"/>
    <property type="molecule type" value="Genomic_DNA"/>
</dbReference>
<proteinExistence type="predicted"/>
<accession>A0A917Q9G5</accession>
<dbReference type="Proteomes" id="UP000600449">
    <property type="component" value="Unassembled WGS sequence"/>
</dbReference>
<protein>
    <submittedName>
        <fullName evidence="1">Membrane protein</fullName>
    </submittedName>
</protein>
<organism evidence="1 2">
    <name type="scientific">Salinarimonas ramus</name>
    <dbReference type="NCBI Taxonomy" id="690164"/>
    <lineage>
        <taxon>Bacteria</taxon>
        <taxon>Pseudomonadati</taxon>
        <taxon>Pseudomonadota</taxon>
        <taxon>Alphaproteobacteria</taxon>
        <taxon>Hyphomicrobiales</taxon>
        <taxon>Salinarimonadaceae</taxon>
        <taxon>Salinarimonas</taxon>
    </lineage>
</organism>
<dbReference type="AlphaFoldDB" id="A0A917Q9G5"/>
<gene>
    <name evidence="1" type="ORF">GCM10011322_21030</name>
</gene>